<reference evidence="1" key="1">
    <citation type="submission" date="2019-11" db="EMBL/GenBank/DDBJ databases">
        <title>Nori genome reveals adaptations in red seaweeds to the harsh intertidal environment.</title>
        <authorList>
            <person name="Wang D."/>
            <person name="Mao Y."/>
        </authorList>
    </citation>
    <scope>NUCLEOTIDE SEQUENCE</scope>
    <source>
        <tissue evidence="1">Gametophyte</tissue>
    </source>
</reference>
<keyword evidence="2" id="KW-1185">Reference proteome</keyword>
<evidence type="ECO:0000313" key="1">
    <source>
        <dbReference type="EMBL" id="KAK1866031.1"/>
    </source>
</evidence>
<gene>
    <name evidence="1" type="ORF">I4F81_008551</name>
</gene>
<organism evidence="1 2">
    <name type="scientific">Pyropia yezoensis</name>
    <name type="common">Susabi-nori</name>
    <name type="synonym">Porphyra yezoensis</name>
    <dbReference type="NCBI Taxonomy" id="2788"/>
    <lineage>
        <taxon>Eukaryota</taxon>
        <taxon>Rhodophyta</taxon>
        <taxon>Bangiophyceae</taxon>
        <taxon>Bangiales</taxon>
        <taxon>Bangiaceae</taxon>
        <taxon>Pyropia</taxon>
    </lineage>
</organism>
<proteinExistence type="predicted"/>
<evidence type="ECO:0000313" key="2">
    <source>
        <dbReference type="Proteomes" id="UP000798662"/>
    </source>
</evidence>
<sequence>MIEAAKAEFEGTDLYKAIQGQREVVEGLSYLEQADTWVNSWKELRVVDKYSGAAGLLASGLAPSNPSVPNNCNEDNSFVIPDDEEVPAMNAVKTAGGFQSRPPGSKAAKEVRTTEAALLRQALATTAVLEKTLGVSKEKMDQAFWTSADMRHPPEAATWRRLEAQDRLKAYLERQAAQGGAAAAASPVPASPAIDLPDLPVTPTRPPANDMQALPVSGARPTPEDVDSTDHVADLPHPPVDGAVFVDGSPSPPGSLSQHCRAAPAARPYAAPEIQTVHCVETDEESNGIEPAETAGAVLVEPPAGVTNDRVAPLLSASLPDADEPADGPAVSIDKGATADIPAVFVEEGGGGDEPAASIDEDTGAELAAAEVLYQEAAAQALGKLSRAADAVPVGAASEEDLPVAVARVGSAGAAYVSWEVGDDEGSGDAVVNGNASRPRGRKRPLRQVTRQEAPRGRKRSRGRKAQSTKQSAFEEGLRRAAIVAGMDPTKLDLSSDEETEDDGRSAGSMTV</sequence>
<accession>A0ACC3C8F9</accession>
<protein>
    <submittedName>
        <fullName evidence="1">Uncharacterized protein</fullName>
    </submittedName>
</protein>
<name>A0ACC3C8F9_PYRYE</name>
<dbReference type="Proteomes" id="UP000798662">
    <property type="component" value="Chromosome 2"/>
</dbReference>
<dbReference type="EMBL" id="CM020619">
    <property type="protein sequence ID" value="KAK1866031.1"/>
    <property type="molecule type" value="Genomic_DNA"/>
</dbReference>
<comment type="caution">
    <text evidence="1">The sequence shown here is derived from an EMBL/GenBank/DDBJ whole genome shotgun (WGS) entry which is preliminary data.</text>
</comment>